<proteinExistence type="predicted"/>
<accession>A0A7G9A4J0</accession>
<organism evidence="1">
    <name type="scientific">Bacteriophage sp</name>
    <dbReference type="NCBI Taxonomy" id="38018"/>
    <lineage>
        <taxon>Viruses</taxon>
    </lineage>
</organism>
<reference evidence="1" key="1">
    <citation type="submission" date="2020-07" db="EMBL/GenBank/DDBJ databases">
        <title>Dissolved microcystin release linked to lysis of a Microcystis spp. bloom in Lake Erie (USA) attributed to a novel cyanophage.</title>
        <authorList>
            <person name="McKindles K.M."/>
            <person name="Manes M.A."/>
            <person name="DeMarco J.R."/>
            <person name="McClure A."/>
            <person name="McKay R.M."/>
            <person name="Davis T.W."/>
            <person name="Bullerjahn G.S."/>
        </authorList>
    </citation>
    <scope>NUCLEOTIDE SEQUENCE</scope>
</reference>
<protein>
    <submittedName>
        <fullName evidence="1">Uncharacterized protein</fullName>
    </submittedName>
</protein>
<name>A0A7G9A4J0_9VIRU</name>
<evidence type="ECO:0000313" key="1">
    <source>
        <dbReference type="EMBL" id="QNL31663.1"/>
    </source>
</evidence>
<sequence>MSANQDDAIKVVSVRVKKELWDEMCQRAEILGLKTPKVIEIALKSYLIIPIDTELNARKEGEAAFYNSLHSLKPKRSKDLQV</sequence>
<dbReference type="EMBL" id="MT840187">
    <property type="protein sequence ID" value="QNL31663.1"/>
    <property type="molecule type" value="Genomic_DNA"/>
</dbReference>